<feature type="compositionally biased region" description="Polar residues" evidence="1">
    <location>
        <begin position="82"/>
        <end position="93"/>
    </location>
</feature>
<evidence type="ECO:0000313" key="2">
    <source>
        <dbReference type="EMBL" id="KAG0577677.1"/>
    </source>
</evidence>
<dbReference type="AlphaFoldDB" id="A0A8T0I3T1"/>
<protein>
    <submittedName>
        <fullName evidence="2">Uncharacterized protein</fullName>
    </submittedName>
</protein>
<feature type="region of interest" description="Disordered" evidence="1">
    <location>
        <begin position="41"/>
        <end position="129"/>
    </location>
</feature>
<name>A0A8T0I3T1_CERPU</name>
<accession>A0A8T0I3T1</accession>
<dbReference type="Proteomes" id="UP000822688">
    <property type="component" value="Chromosome 5"/>
</dbReference>
<organism evidence="2 3">
    <name type="scientific">Ceratodon purpureus</name>
    <name type="common">Fire moss</name>
    <name type="synonym">Dicranum purpureum</name>
    <dbReference type="NCBI Taxonomy" id="3225"/>
    <lineage>
        <taxon>Eukaryota</taxon>
        <taxon>Viridiplantae</taxon>
        <taxon>Streptophyta</taxon>
        <taxon>Embryophyta</taxon>
        <taxon>Bryophyta</taxon>
        <taxon>Bryophytina</taxon>
        <taxon>Bryopsida</taxon>
        <taxon>Dicranidae</taxon>
        <taxon>Pseudoditrichales</taxon>
        <taxon>Ditrichaceae</taxon>
        <taxon>Ceratodon</taxon>
    </lineage>
</organism>
<comment type="caution">
    <text evidence="2">The sequence shown here is derived from an EMBL/GenBank/DDBJ whole genome shotgun (WGS) entry which is preliminary data.</text>
</comment>
<evidence type="ECO:0000256" key="1">
    <source>
        <dbReference type="SAM" id="MobiDB-lite"/>
    </source>
</evidence>
<proteinExistence type="predicted"/>
<dbReference type="EMBL" id="CM026425">
    <property type="protein sequence ID" value="KAG0577677.1"/>
    <property type="molecule type" value="Genomic_DNA"/>
</dbReference>
<evidence type="ECO:0000313" key="3">
    <source>
        <dbReference type="Proteomes" id="UP000822688"/>
    </source>
</evidence>
<sequence length="129" mass="14723">MNTYFGQAKRHSRHSSSHDQINWTLEDLTQCPKLYWPTNSIHSQLAPQPRNRPTKPLPQNLLYKPPFSPPPDTSMKLPDNLKNPSTHVTQSAEPPSLLNVPLPKTKKLEPSFQTPMSRFKKNLATSKTK</sequence>
<keyword evidence="3" id="KW-1185">Reference proteome</keyword>
<reference evidence="2" key="1">
    <citation type="submission" date="2020-06" db="EMBL/GenBank/DDBJ databases">
        <title>WGS assembly of Ceratodon purpureus strain R40.</title>
        <authorList>
            <person name="Carey S.B."/>
            <person name="Jenkins J."/>
            <person name="Shu S."/>
            <person name="Lovell J.T."/>
            <person name="Sreedasyam A."/>
            <person name="Maumus F."/>
            <person name="Tiley G.P."/>
            <person name="Fernandez-Pozo N."/>
            <person name="Barry K."/>
            <person name="Chen C."/>
            <person name="Wang M."/>
            <person name="Lipzen A."/>
            <person name="Daum C."/>
            <person name="Saski C.A."/>
            <person name="Payton A.C."/>
            <person name="Mcbreen J.C."/>
            <person name="Conrad R.E."/>
            <person name="Kollar L.M."/>
            <person name="Olsson S."/>
            <person name="Huttunen S."/>
            <person name="Landis J.B."/>
            <person name="Wickett N.J."/>
            <person name="Johnson M.G."/>
            <person name="Rensing S.A."/>
            <person name="Grimwood J."/>
            <person name="Schmutz J."/>
            <person name="Mcdaniel S.F."/>
        </authorList>
    </citation>
    <scope>NUCLEOTIDE SEQUENCE</scope>
    <source>
        <strain evidence="2">R40</strain>
    </source>
</reference>
<gene>
    <name evidence="2" type="ORF">KC19_5G172300</name>
</gene>